<dbReference type="InterPro" id="IPR003779">
    <property type="entry name" value="CMD-like"/>
</dbReference>
<organism evidence="2 3">
    <name type="scientific">Thermincola potens (strain JR)</name>
    <dbReference type="NCBI Taxonomy" id="635013"/>
    <lineage>
        <taxon>Bacteria</taxon>
        <taxon>Bacillati</taxon>
        <taxon>Bacillota</taxon>
        <taxon>Clostridia</taxon>
        <taxon>Eubacteriales</taxon>
        <taxon>Thermincolaceae</taxon>
        <taxon>Thermincola</taxon>
    </lineage>
</organism>
<dbReference type="GO" id="GO:0051920">
    <property type="term" value="F:peroxiredoxin activity"/>
    <property type="evidence" value="ECO:0007669"/>
    <property type="project" value="InterPro"/>
</dbReference>
<evidence type="ECO:0000259" key="1">
    <source>
        <dbReference type="Pfam" id="PF02627"/>
    </source>
</evidence>
<keyword evidence="3" id="KW-1185">Reference proteome</keyword>
<dbReference type="PANTHER" id="PTHR33930:SF2">
    <property type="entry name" value="BLR3452 PROTEIN"/>
    <property type="match status" value="1"/>
</dbReference>
<dbReference type="STRING" id="635013.TherJR_0454"/>
<proteinExistence type="predicted"/>
<dbReference type="SUPFAM" id="SSF69118">
    <property type="entry name" value="AhpD-like"/>
    <property type="match status" value="1"/>
</dbReference>
<gene>
    <name evidence="2" type="ordered locus">TherJR_0454</name>
</gene>
<dbReference type="AlphaFoldDB" id="D5XB16"/>
<accession>D5XB16</accession>
<evidence type="ECO:0000313" key="3">
    <source>
        <dbReference type="Proteomes" id="UP000002377"/>
    </source>
</evidence>
<dbReference type="Proteomes" id="UP000002377">
    <property type="component" value="Chromosome"/>
</dbReference>
<dbReference type="eggNOG" id="COG0599">
    <property type="taxonomic scope" value="Bacteria"/>
</dbReference>
<dbReference type="EMBL" id="CP002028">
    <property type="protein sequence ID" value="ADG81336.1"/>
    <property type="molecule type" value="Genomic_DNA"/>
</dbReference>
<dbReference type="Gene3D" id="1.20.1290.10">
    <property type="entry name" value="AhpD-like"/>
    <property type="match status" value="1"/>
</dbReference>
<dbReference type="InterPro" id="IPR029032">
    <property type="entry name" value="AhpD-like"/>
</dbReference>
<dbReference type="PANTHER" id="PTHR33930">
    <property type="entry name" value="ALKYL HYDROPEROXIDE REDUCTASE AHPD"/>
    <property type="match status" value="1"/>
</dbReference>
<feature type="domain" description="Carboxymuconolactone decarboxylase-like" evidence="1">
    <location>
        <begin position="45"/>
        <end position="113"/>
    </location>
</feature>
<dbReference type="HOGENOM" id="CLU_2036953_0_0_9"/>
<dbReference type="RefSeq" id="WP_013119359.1">
    <property type="nucleotide sequence ID" value="NC_014152.1"/>
</dbReference>
<name>D5XB16_THEPJ</name>
<dbReference type="Pfam" id="PF02627">
    <property type="entry name" value="CMD"/>
    <property type="match status" value="1"/>
</dbReference>
<protein>
    <submittedName>
        <fullName evidence="2">Carboxymuconolactone decarboxylase</fullName>
    </submittedName>
</protein>
<evidence type="ECO:0000313" key="2">
    <source>
        <dbReference type="EMBL" id="ADG81336.1"/>
    </source>
</evidence>
<sequence length="121" mass="13407">MQNNLSIEELLKKFESESGGDPKPMRLLAKFAPEGVFEHARNMNFVMSREAIPPKYKILMNIAIAAALGAKRCIETYVRMAKHKGLSNEEIVEALLVARFVKSATVISDSVDALELLDSQA</sequence>
<dbReference type="KEGG" id="tjr:TherJR_0454"/>
<reference evidence="2 3" key="1">
    <citation type="submission" date="2010-05" db="EMBL/GenBank/DDBJ databases">
        <title>Complete sequence of Thermincola sp. JR.</title>
        <authorList>
            <consortium name="US DOE Joint Genome Institute"/>
            <person name="Lucas S."/>
            <person name="Copeland A."/>
            <person name="Lapidus A."/>
            <person name="Cheng J.-F."/>
            <person name="Bruce D."/>
            <person name="Goodwin L."/>
            <person name="Pitluck S."/>
            <person name="Chertkov O."/>
            <person name="Detter J.C."/>
            <person name="Han C."/>
            <person name="Tapia R."/>
            <person name="Land M."/>
            <person name="Hauser L."/>
            <person name="Kyrpides N."/>
            <person name="Mikhailova N."/>
            <person name="Hazen T.C."/>
            <person name="Woyke T."/>
        </authorList>
    </citation>
    <scope>NUCLEOTIDE SEQUENCE [LARGE SCALE GENOMIC DNA]</scope>
    <source>
        <strain evidence="2 3">JR</strain>
    </source>
</reference>